<dbReference type="CDD" id="cd01107">
    <property type="entry name" value="HTH_BmrR"/>
    <property type="match status" value="1"/>
</dbReference>
<dbReference type="InterPro" id="IPR011256">
    <property type="entry name" value="Reg_factor_effector_dom_sf"/>
</dbReference>
<dbReference type="AlphaFoldDB" id="A0A1G9T899"/>
<keyword evidence="1 3" id="KW-0238">DNA-binding</keyword>
<evidence type="ECO:0000313" key="3">
    <source>
        <dbReference type="EMBL" id="SDM43878.1"/>
    </source>
</evidence>
<dbReference type="Gene3D" id="1.10.1660.10">
    <property type="match status" value="1"/>
</dbReference>
<dbReference type="GO" id="GO:0003677">
    <property type="term" value="F:DNA binding"/>
    <property type="evidence" value="ECO:0007669"/>
    <property type="project" value="UniProtKB-KW"/>
</dbReference>
<feature type="domain" description="HTH merR-type" evidence="2">
    <location>
        <begin position="5"/>
        <end position="75"/>
    </location>
</feature>
<dbReference type="InterPro" id="IPR010499">
    <property type="entry name" value="AraC_E-bd"/>
</dbReference>
<evidence type="ECO:0000259" key="2">
    <source>
        <dbReference type="PROSITE" id="PS50937"/>
    </source>
</evidence>
<dbReference type="Proteomes" id="UP000183376">
    <property type="component" value="Chromosome I"/>
</dbReference>
<organism evidence="3 4">
    <name type="scientific">Allokutzneria albata</name>
    <name type="common">Kibdelosporangium albatum</name>
    <dbReference type="NCBI Taxonomy" id="211114"/>
    <lineage>
        <taxon>Bacteria</taxon>
        <taxon>Bacillati</taxon>
        <taxon>Actinomycetota</taxon>
        <taxon>Actinomycetes</taxon>
        <taxon>Pseudonocardiales</taxon>
        <taxon>Pseudonocardiaceae</taxon>
        <taxon>Allokutzneria</taxon>
    </lineage>
</organism>
<dbReference type="Pfam" id="PF06445">
    <property type="entry name" value="GyrI-like"/>
    <property type="match status" value="1"/>
</dbReference>
<dbReference type="STRING" id="211114.SAMN04489726_1624"/>
<dbReference type="InterPro" id="IPR000551">
    <property type="entry name" value="MerR-type_HTH_dom"/>
</dbReference>
<protein>
    <submittedName>
        <fullName evidence="3">DNA-binding transcriptional regulator, MerR family</fullName>
    </submittedName>
</protein>
<gene>
    <name evidence="3" type="ORF">SAMN04489726_1624</name>
</gene>
<dbReference type="RefSeq" id="WP_030433011.1">
    <property type="nucleotide sequence ID" value="NZ_JOEF01000035.1"/>
</dbReference>
<dbReference type="eggNOG" id="COG0789">
    <property type="taxonomic scope" value="Bacteria"/>
</dbReference>
<name>A0A1G9T899_ALLAB</name>
<dbReference type="InterPro" id="IPR009061">
    <property type="entry name" value="DNA-bd_dom_put_sf"/>
</dbReference>
<dbReference type="OrthoDB" id="7849865at2"/>
<accession>A0A1G9T899</accession>
<dbReference type="Gene3D" id="3.20.80.10">
    <property type="entry name" value="Regulatory factor, effector binding domain"/>
    <property type="match status" value="1"/>
</dbReference>
<dbReference type="GO" id="GO:0003700">
    <property type="term" value="F:DNA-binding transcription factor activity"/>
    <property type="evidence" value="ECO:0007669"/>
    <property type="project" value="InterPro"/>
</dbReference>
<dbReference type="eggNOG" id="COG4978">
    <property type="taxonomic scope" value="Bacteria"/>
</dbReference>
<dbReference type="EMBL" id="LT629701">
    <property type="protein sequence ID" value="SDM43878.1"/>
    <property type="molecule type" value="Genomic_DNA"/>
</dbReference>
<dbReference type="PANTHER" id="PTHR30204">
    <property type="entry name" value="REDOX-CYCLING DRUG-SENSING TRANSCRIPTIONAL ACTIVATOR SOXR"/>
    <property type="match status" value="1"/>
</dbReference>
<dbReference type="PROSITE" id="PS00552">
    <property type="entry name" value="HTH_MERR_1"/>
    <property type="match status" value="1"/>
</dbReference>
<dbReference type="SUPFAM" id="SSF55136">
    <property type="entry name" value="Probable bacterial effector-binding domain"/>
    <property type="match status" value="1"/>
</dbReference>
<reference evidence="3 4" key="1">
    <citation type="submission" date="2016-10" db="EMBL/GenBank/DDBJ databases">
        <authorList>
            <person name="de Groot N.N."/>
        </authorList>
    </citation>
    <scope>NUCLEOTIDE SEQUENCE [LARGE SCALE GENOMIC DNA]</scope>
    <source>
        <strain evidence="3 4">DSM 44149</strain>
    </source>
</reference>
<dbReference type="PROSITE" id="PS50937">
    <property type="entry name" value="HTH_MERR_2"/>
    <property type="match status" value="1"/>
</dbReference>
<evidence type="ECO:0000313" key="4">
    <source>
        <dbReference type="Proteomes" id="UP000183376"/>
    </source>
</evidence>
<dbReference type="Pfam" id="PF13411">
    <property type="entry name" value="MerR_1"/>
    <property type="match status" value="1"/>
</dbReference>
<dbReference type="SMART" id="SM00422">
    <property type="entry name" value="HTH_MERR"/>
    <property type="match status" value="1"/>
</dbReference>
<dbReference type="PANTHER" id="PTHR30204:SF97">
    <property type="entry name" value="MERR FAMILY REGULATORY PROTEIN"/>
    <property type="match status" value="1"/>
</dbReference>
<dbReference type="InterPro" id="IPR029442">
    <property type="entry name" value="GyrI-like"/>
</dbReference>
<dbReference type="SUPFAM" id="SSF46955">
    <property type="entry name" value="Putative DNA-binding domain"/>
    <property type="match status" value="1"/>
</dbReference>
<proteinExistence type="predicted"/>
<keyword evidence="4" id="KW-1185">Reference proteome</keyword>
<sequence length="260" mass="28605">MPDELFPIGRFARLCRLSVKQLRHYDDLGLLRPAHVDPGSGYRYYTRDQTRAALTIGLLRTLDVPLAAIADLLAGDEQTRQRVLSGERDRIDAQLRRQHAALRGVERLMREGLERRDISLSHEPALRVAVQRGSCTPEDIGRTYGDCVTRLLAAVDDVQGPPMGLYPLDLTPALEVAAAVPTQASPPGVDIETLPATPAAVIVHIGPFEELSLTYNAVLAWIHEHGHTPQGPVRETYLSDPATTESERFITRVAVPVTAM</sequence>
<dbReference type="SMART" id="SM00871">
    <property type="entry name" value="AraC_E_bind"/>
    <property type="match status" value="1"/>
</dbReference>
<evidence type="ECO:0000256" key="1">
    <source>
        <dbReference type="ARBA" id="ARBA00023125"/>
    </source>
</evidence>
<dbReference type="InterPro" id="IPR047057">
    <property type="entry name" value="MerR_fam"/>
</dbReference>